<name>A0AAU0MWB5_9GAMM</name>
<dbReference type="PIRSF" id="PIRSF028200">
    <property type="entry name" value="UCP028200"/>
    <property type="match status" value="1"/>
</dbReference>
<dbReference type="Pfam" id="PF19795">
    <property type="entry name" value="DUF6279"/>
    <property type="match status" value="1"/>
</dbReference>
<accession>A0AAU0MWB5</accession>
<evidence type="ECO:0000313" key="2">
    <source>
        <dbReference type="EMBL" id="WOX04870.1"/>
    </source>
</evidence>
<dbReference type="KEGG" id="mpaf:R5R33_14130"/>
<sequence length="294" mass="34257">MSTAQYTPTIQPTVQPSIRLATVVLALALLLLGGCSSVRLAYGYLDWWMDRTLNKYLDLEGAQEDLLSQRVDEFHRWHRQTQLPRYADYLDQLAAEVDSPADTVPARLTEIEKKTDEFWNSSIGMLSDLLLPILLQLDDAQIAQLADNASKEREKSLKKWQKDQHKREKAFRKEAERWLGDLTQEQDAMIDRELASTTFDPKRRDAQRERWTNAFIQTLKDKPAGYEQTLRDLLIDPQTLWSEDYRQMQEQLRVQARNLGSEVLQNATPEQREHLKSTMREYASDFRFLAAQNP</sequence>
<evidence type="ECO:0000313" key="3">
    <source>
        <dbReference type="Proteomes" id="UP001302477"/>
    </source>
</evidence>
<gene>
    <name evidence="2" type="ORF">R5R33_14130</name>
</gene>
<keyword evidence="1" id="KW-0472">Membrane</keyword>
<evidence type="ECO:0000256" key="1">
    <source>
        <dbReference type="SAM" id="Phobius"/>
    </source>
</evidence>
<keyword evidence="2" id="KW-0449">Lipoprotein</keyword>
<dbReference type="EMBL" id="CP137555">
    <property type="protein sequence ID" value="WOX04870.1"/>
    <property type="molecule type" value="Genomic_DNA"/>
</dbReference>
<protein>
    <submittedName>
        <fullName evidence="2">DUF6279 family lipoprotein</fullName>
    </submittedName>
</protein>
<keyword evidence="3" id="KW-1185">Reference proteome</keyword>
<dbReference type="RefSeq" id="WP_318953346.1">
    <property type="nucleotide sequence ID" value="NZ_CP137555.1"/>
</dbReference>
<keyword evidence="1" id="KW-1133">Transmembrane helix</keyword>
<organism evidence="2 3">
    <name type="scientific">Microbulbifer pacificus</name>
    <dbReference type="NCBI Taxonomy" id="407164"/>
    <lineage>
        <taxon>Bacteria</taxon>
        <taxon>Pseudomonadati</taxon>
        <taxon>Pseudomonadota</taxon>
        <taxon>Gammaproteobacteria</taxon>
        <taxon>Cellvibrionales</taxon>
        <taxon>Microbulbiferaceae</taxon>
        <taxon>Microbulbifer</taxon>
    </lineage>
</organism>
<reference evidence="2 3" key="1">
    <citation type="submission" date="2023-10" db="EMBL/GenBank/DDBJ databases">
        <title>Description of Microbulbifer bruguierae sp. nov., isolated from the sediments of mangrove plant Bruguiera sexangula and comparative genomic analyses of the genus Microbulbifer.</title>
        <authorList>
            <person name="Long M."/>
        </authorList>
    </citation>
    <scope>NUCLEOTIDE SEQUENCE [LARGE SCALE GENOMIC DNA]</scope>
    <source>
        <strain evidence="2 3">SPO729</strain>
    </source>
</reference>
<proteinExistence type="predicted"/>
<dbReference type="Proteomes" id="UP001302477">
    <property type="component" value="Chromosome"/>
</dbReference>
<keyword evidence="1" id="KW-0812">Transmembrane</keyword>
<dbReference type="InterPro" id="IPR016875">
    <property type="entry name" value="UCP028200"/>
</dbReference>
<feature type="transmembrane region" description="Helical" evidence="1">
    <location>
        <begin position="20"/>
        <end position="42"/>
    </location>
</feature>
<dbReference type="AlphaFoldDB" id="A0AAU0MWB5"/>